<evidence type="ECO:0000313" key="15">
    <source>
        <dbReference type="Proteomes" id="UP000185161"/>
    </source>
</evidence>
<keyword evidence="3" id="KW-0813">Transport</keyword>
<evidence type="ECO:0000256" key="7">
    <source>
        <dbReference type="ARBA" id="ARBA00022927"/>
    </source>
</evidence>
<dbReference type="Proteomes" id="UP000185161">
    <property type="component" value="Chromosome"/>
</dbReference>
<dbReference type="NCBIfam" id="TIGR01352">
    <property type="entry name" value="tonB_Cterm"/>
    <property type="match status" value="1"/>
</dbReference>
<evidence type="ECO:0000313" key="14">
    <source>
        <dbReference type="EMBL" id="RSU99452.1"/>
    </source>
</evidence>
<evidence type="ECO:0000256" key="3">
    <source>
        <dbReference type="ARBA" id="ARBA00022448"/>
    </source>
</evidence>
<keyword evidence="15" id="KW-1185">Reference proteome</keyword>
<keyword evidence="8 11" id="KW-1133">Transmembrane helix</keyword>
<dbReference type="InterPro" id="IPR037682">
    <property type="entry name" value="TonB_C"/>
</dbReference>
<comment type="subcellular location">
    <subcellularLocation>
        <location evidence="1">Cell inner membrane</location>
        <topology evidence="1">Single-pass membrane protein</topology>
        <orientation evidence="1">Periplasmic side</orientation>
    </subcellularLocation>
</comment>
<feature type="region of interest" description="Disordered" evidence="10">
    <location>
        <begin position="60"/>
        <end position="121"/>
    </location>
</feature>
<comment type="similarity">
    <text evidence="2">Belongs to the TonB family.</text>
</comment>
<name>A0A1L6JFE5_9SPHN</name>
<protein>
    <submittedName>
        <fullName evidence="14">Energy transducer TonB</fullName>
    </submittedName>
</protein>
<evidence type="ECO:0000256" key="10">
    <source>
        <dbReference type="SAM" id="MobiDB-lite"/>
    </source>
</evidence>
<dbReference type="Proteomes" id="UP000286681">
    <property type="component" value="Unassembled WGS sequence"/>
</dbReference>
<feature type="domain" description="TonB C-terminal" evidence="12">
    <location>
        <begin position="127"/>
        <end position="217"/>
    </location>
</feature>
<evidence type="ECO:0000256" key="8">
    <source>
        <dbReference type="ARBA" id="ARBA00022989"/>
    </source>
</evidence>
<organism evidence="13 15">
    <name type="scientific">Sphingomonas koreensis</name>
    <dbReference type="NCBI Taxonomy" id="93064"/>
    <lineage>
        <taxon>Bacteria</taxon>
        <taxon>Pseudomonadati</taxon>
        <taxon>Pseudomonadota</taxon>
        <taxon>Alphaproteobacteria</taxon>
        <taxon>Sphingomonadales</taxon>
        <taxon>Sphingomonadaceae</taxon>
        <taxon>Sphingomonas</taxon>
    </lineage>
</organism>
<evidence type="ECO:0000256" key="6">
    <source>
        <dbReference type="ARBA" id="ARBA00022692"/>
    </source>
</evidence>
<dbReference type="PANTHER" id="PTHR33446">
    <property type="entry name" value="PROTEIN TONB-RELATED"/>
    <property type="match status" value="1"/>
</dbReference>
<reference evidence="15" key="2">
    <citation type="submission" date="2016-12" db="EMBL/GenBank/DDBJ databases">
        <title>Whole genome sequencing of Sphingomonas sp. ABOJV.</title>
        <authorList>
            <person name="Conlan S."/>
            <person name="Thomas P.J."/>
            <person name="Mullikin J."/>
            <person name="Palmore T.N."/>
            <person name="Frank K.M."/>
            <person name="Segre J.A."/>
        </authorList>
    </citation>
    <scope>NUCLEOTIDE SEQUENCE [LARGE SCALE GENOMIC DNA]</scope>
    <source>
        <strain evidence="15">ABOJV</strain>
    </source>
</reference>
<gene>
    <name evidence="13" type="ORF">BRX40_21505</name>
    <name evidence="14" type="ORF">CA257_19205</name>
</gene>
<dbReference type="GO" id="GO:0031992">
    <property type="term" value="F:energy transducer activity"/>
    <property type="evidence" value="ECO:0007669"/>
    <property type="project" value="TreeGrafter"/>
</dbReference>
<evidence type="ECO:0000313" key="16">
    <source>
        <dbReference type="Proteomes" id="UP000286681"/>
    </source>
</evidence>
<keyword evidence="7" id="KW-0653">Protein transport</keyword>
<evidence type="ECO:0000256" key="1">
    <source>
        <dbReference type="ARBA" id="ARBA00004383"/>
    </source>
</evidence>
<evidence type="ECO:0000256" key="11">
    <source>
        <dbReference type="SAM" id="Phobius"/>
    </source>
</evidence>
<dbReference type="KEGG" id="skr:BRX40_21505"/>
<dbReference type="RefSeq" id="WP_075152923.1">
    <property type="nucleotide sequence ID" value="NZ_CP018820.1"/>
</dbReference>
<dbReference type="Pfam" id="PF03544">
    <property type="entry name" value="TonB_C"/>
    <property type="match status" value="1"/>
</dbReference>
<sequence>MKPDPVERIVSLALATLIPAAAGVALLWTLPPGDGGRGGKREGRNGVLIVEMLPLQPVSATLAAGTPPPSGASEARPWPQRHPAGSTILGMPQPAGGSSPPAPPREKIAGHVPGESVSSLSGSSAVSYRETLLAHIARYRRYPADARRDHVEGTVEIRFVLDRAGAVQSAWIAASSGRTNLDAEALAAIHRAAPMPAIPSELPDSLDITLPIEFEIG</sequence>
<dbReference type="PANTHER" id="PTHR33446:SF2">
    <property type="entry name" value="PROTEIN TONB"/>
    <property type="match status" value="1"/>
</dbReference>
<evidence type="ECO:0000256" key="2">
    <source>
        <dbReference type="ARBA" id="ARBA00006555"/>
    </source>
</evidence>
<dbReference type="PROSITE" id="PS52015">
    <property type="entry name" value="TONB_CTD"/>
    <property type="match status" value="1"/>
</dbReference>
<keyword evidence="6 11" id="KW-0812">Transmembrane</keyword>
<evidence type="ECO:0000256" key="5">
    <source>
        <dbReference type="ARBA" id="ARBA00022519"/>
    </source>
</evidence>
<dbReference type="AlphaFoldDB" id="A0A1L6JFE5"/>
<reference evidence="13" key="1">
    <citation type="submission" date="2016-12" db="EMBL/GenBank/DDBJ databases">
        <title>Whole genome sequencing of Sphingomonas koreensis.</title>
        <authorList>
            <person name="Conlan S."/>
            <person name="Thomas P.J."/>
            <person name="Mullikin J."/>
            <person name="Palmore T.N."/>
            <person name="Frank K.M."/>
            <person name="Segre J.A."/>
        </authorList>
    </citation>
    <scope>NUCLEOTIDE SEQUENCE</scope>
    <source>
        <strain evidence="13">ABOJV</strain>
    </source>
</reference>
<dbReference type="GO" id="GO:0055085">
    <property type="term" value="P:transmembrane transport"/>
    <property type="evidence" value="ECO:0007669"/>
    <property type="project" value="InterPro"/>
</dbReference>
<keyword evidence="9 11" id="KW-0472">Membrane</keyword>
<dbReference type="GeneID" id="44135147"/>
<dbReference type="OrthoDB" id="8481221at2"/>
<dbReference type="STRING" id="93064.BRX40_21505"/>
<evidence type="ECO:0000256" key="9">
    <source>
        <dbReference type="ARBA" id="ARBA00023136"/>
    </source>
</evidence>
<accession>A0A1L6JFE5</accession>
<dbReference type="GO" id="GO:0015031">
    <property type="term" value="P:protein transport"/>
    <property type="evidence" value="ECO:0007669"/>
    <property type="project" value="UniProtKB-KW"/>
</dbReference>
<dbReference type="Gene3D" id="3.30.1150.10">
    <property type="match status" value="1"/>
</dbReference>
<dbReference type="InterPro" id="IPR051045">
    <property type="entry name" value="TonB-dependent_transducer"/>
</dbReference>
<evidence type="ECO:0000256" key="4">
    <source>
        <dbReference type="ARBA" id="ARBA00022475"/>
    </source>
</evidence>
<evidence type="ECO:0000259" key="12">
    <source>
        <dbReference type="PROSITE" id="PS52015"/>
    </source>
</evidence>
<dbReference type="EMBL" id="QQWO01000021">
    <property type="protein sequence ID" value="RSU99452.1"/>
    <property type="molecule type" value="Genomic_DNA"/>
</dbReference>
<feature type="transmembrane region" description="Helical" evidence="11">
    <location>
        <begin position="12"/>
        <end position="31"/>
    </location>
</feature>
<evidence type="ECO:0000313" key="13">
    <source>
        <dbReference type="EMBL" id="APR54661.1"/>
    </source>
</evidence>
<dbReference type="GO" id="GO:0098797">
    <property type="term" value="C:plasma membrane protein complex"/>
    <property type="evidence" value="ECO:0007669"/>
    <property type="project" value="TreeGrafter"/>
</dbReference>
<reference evidence="14 16" key="3">
    <citation type="submission" date="2018-07" db="EMBL/GenBank/DDBJ databases">
        <title>Genomic and Epidemiologic Investigation of an Indolent Hospital Outbreak.</title>
        <authorList>
            <person name="Johnson R.C."/>
            <person name="Deming C."/>
            <person name="Conlan S."/>
            <person name="Zellmer C.J."/>
            <person name="Michelin A.V."/>
            <person name="Lee-Lin S."/>
            <person name="Thomas P.J."/>
            <person name="Park M."/>
            <person name="Weingarten R.A."/>
            <person name="Less J."/>
            <person name="Dekker J.P."/>
            <person name="Frank K.M."/>
            <person name="Musser K.A."/>
            <person name="Mcquiston J.R."/>
            <person name="Henderson D.K."/>
            <person name="Lau A.F."/>
            <person name="Palmore T.N."/>
            <person name="Segre J.A."/>
        </authorList>
    </citation>
    <scope>NUCLEOTIDE SEQUENCE [LARGE SCALE GENOMIC DNA]</scope>
    <source>
        <strain evidence="14 16">SK-NIH.Env10_0317</strain>
    </source>
</reference>
<keyword evidence="5" id="KW-0997">Cell inner membrane</keyword>
<dbReference type="InterPro" id="IPR006260">
    <property type="entry name" value="TonB/TolA_C"/>
</dbReference>
<dbReference type="EMBL" id="CP018820">
    <property type="protein sequence ID" value="APR54661.1"/>
    <property type="molecule type" value="Genomic_DNA"/>
</dbReference>
<dbReference type="SUPFAM" id="SSF74653">
    <property type="entry name" value="TolA/TonB C-terminal domain"/>
    <property type="match status" value="1"/>
</dbReference>
<keyword evidence="4" id="KW-1003">Cell membrane</keyword>
<proteinExistence type="inferred from homology"/>